<comment type="caution">
    <text evidence="2">The sequence shown here is derived from an EMBL/GenBank/DDBJ whole genome shotgun (WGS) entry which is preliminary data.</text>
</comment>
<evidence type="ECO:0000256" key="1">
    <source>
        <dbReference type="SAM" id="SignalP"/>
    </source>
</evidence>
<gene>
    <name evidence="2" type="ORF">BG006_004010</name>
</gene>
<reference evidence="2" key="1">
    <citation type="journal article" date="2020" name="Fungal Divers.">
        <title>Resolving the Mortierellaceae phylogeny through synthesis of multi-gene phylogenetics and phylogenomics.</title>
        <authorList>
            <person name="Vandepol N."/>
            <person name="Liber J."/>
            <person name="Desiro A."/>
            <person name="Na H."/>
            <person name="Kennedy M."/>
            <person name="Barry K."/>
            <person name="Grigoriev I.V."/>
            <person name="Miller A.N."/>
            <person name="O'Donnell K."/>
            <person name="Stajich J.E."/>
            <person name="Bonito G."/>
        </authorList>
    </citation>
    <scope>NUCLEOTIDE SEQUENCE</scope>
    <source>
        <strain evidence="2">NVP1</strain>
    </source>
</reference>
<feature type="non-terminal residue" evidence="2">
    <location>
        <position position="186"/>
    </location>
</feature>
<feature type="signal peptide" evidence="1">
    <location>
        <begin position="1"/>
        <end position="23"/>
    </location>
</feature>
<protein>
    <recommendedName>
        <fullName evidence="4">Lectin</fullName>
    </recommendedName>
</protein>
<keyword evidence="3" id="KW-1185">Reference proteome</keyword>
<organism evidence="2 3">
    <name type="scientific">Podila minutissima</name>
    <dbReference type="NCBI Taxonomy" id="64525"/>
    <lineage>
        <taxon>Eukaryota</taxon>
        <taxon>Fungi</taxon>
        <taxon>Fungi incertae sedis</taxon>
        <taxon>Mucoromycota</taxon>
        <taxon>Mortierellomycotina</taxon>
        <taxon>Mortierellomycetes</taxon>
        <taxon>Mortierellales</taxon>
        <taxon>Mortierellaceae</taxon>
        <taxon>Podila</taxon>
    </lineage>
</organism>
<dbReference type="AlphaFoldDB" id="A0A9P5SBN8"/>
<proteinExistence type="predicted"/>
<keyword evidence="1" id="KW-0732">Signal</keyword>
<name>A0A9P5SBN8_9FUNG</name>
<dbReference type="SUPFAM" id="SSF56436">
    <property type="entry name" value="C-type lectin-like"/>
    <property type="match status" value="1"/>
</dbReference>
<evidence type="ECO:0000313" key="3">
    <source>
        <dbReference type="Proteomes" id="UP000696485"/>
    </source>
</evidence>
<dbReference type="InterPro" id="IPR016187">
    <property type="entry name" value="CTDL_fold"/>
</dbReference>
<dbReference type="Proteomes" id="UP000696485">
    <property type="component" value="Unassembled WGS sequence"/>
</dbReference>
<sequence>MVSLKSIAMLAAILLSSNVAIEAAPTPKLDKRLLLPTAPLASDIDGAHLLMQNDADTTYIIKNAYVLLSKPRSYWDGIATCLKMGDGGYIYIRGTSGGNQLVELLNNNSPAQAETSAFSQFWVYNGFPGIFGNCLAVNKNTYKTDWIPCSTQLPTVCFNSVMRRVLLFDDTSRQVKVNTPVGAIQG</sequence>
<accession>A0A9P5SBN8</accession>
<evidence type="ECO:0000313" key="2">
    <source>
        <dbReference type="EMBL" id="KAF9314153.1"/>
    </source>
</evidence>
<dbReference type="EMBL" id="JAAAUY010002209">
    <property type="protein sequence ID" value="KAF9314153.1"/>
    <property type="molecule type" value="Genomic_DNA"/>
</dbReference>
<feature type="chain" id="PRO_5040412769" description="Lectin" evidence="1">
    <location>
        <begin position="24"/>
        <end position="186"/>
    </location>
</feature>
<evidence type="ECO:0008006" key="4">
    <source>
        <dbReference type="Google" id="ProtNLM"/>
    </source>
</evidence>